<dbReference type="AlphaFoldDB" id="A0A4C1XM43"/>
<reference evidence="3 4" key="1">
    <citation type="journal article" date="2019" name="Commun. Biol.">
        <title>The bagworm genome reveals a unique fibroin gene that provides high tensile strength.</title>
        <authorList>
            <person name="Kono N."/>
            <person name="Nakamura H."/>
            <person name="Ohtoshi R."/>
            <person name="Tomita M."/>
            <person name="Numata K."/>
            <person name="Arakawa K."/>
        </authorList>
    </citation>
    <scope>NUCLEOTIDE SEQUENCE [LARGE SCALE GENOMIC DNA]</scope>
</reference>
<evidence type="ECO:0000313" key="3">
    <source>
        <dbReference type="EMBL" id="GBP63347.1"/>
    </source>
</evidence>
<accession>A0A4C1XM43</accession>
<dbReference type="GO" id="GO:0017108">
    <property type="term" value="F:5'-flap endonuclease activity"/>
    <property type="evidence" value="ECO:0007669"/>
    <property type="project" value="TreeGrafter"/>
</dbReference>
<sequence>MSFSTTLLHARKSRANSEISELLTARRMDITVWMSSLLFVGANNRRRGSAGRILGARRAGMRTHNVMLSYVCAVCRLLRIRARSAIDLAGTEDGVRDDGGGRATPGIGESTLKAGGPRSVQVCRSLKEGKGQQGSPNHLVDTVRTLYLLLEDVKPIFVLEGDAPELKKDVMAARNAIQFRGTASRANNNVKKPPDVARKRFKAVLRECESLLKCMGVSCIKGRGEAEATCAQLNSQVVSQDSDCFAYGARRVYRNFSVSGAAGGGAANGSVDVYDAEKMFNNNGFGRNKMIALALLCGCDYGVGACGTSIATVIGFLHTVPDSEIIPRLLSWVTDTETYEKLQHWVSVPGRCNRCGHEGRHKNGCLLCATVKGCNETGHKLKLTEVKRELSLRNRALTCGSLFPEPKVMNEFLNKESERIDPKTLMPGMPSLVSFVKLMGSKLEWPQRYCVEKFLPLLTRWHLRDNVHNCTIQPKTIKKKRNLKGVPSYEVVWEDLDHQYDGLIPDDQLEDGDPSSVWTTIERQDLMSLYYPKLVETYEESIKKPQKEKKVRSRKKKESNENSKPKRKYTKKTKKAITSMLENLHASVNLISDSLKGEVLNTSKINFSVNINKLKRKFKNYNLKSKTQKTIDSFVVKKRKLKSMNSLVDSLQNCSLSDGNYGNVKIEPSGNKENRNVQNPSLSFFDSICDEVGDQDLSDIVENIITKAPTKKVAKVNNDIVNLIFAKGELRKSGFRKSILKEMQNCSTPNQSPVRKAATNHTNVRTSYFFNKFTDEHDVFELSTDYKNLDDEVVLDYDQTMEYNYSFRDIPLSFNEIND</sequence>
<keyword evidence="4" id="KW-1185">Reference proteome</keyword>
<organism evidence="3 4">
    <name type="scientific">Eumeta variegata</name>
    <name type="common">Bagworm moth</name>
    <name type="synonym">Eumeta japonica</name>
    <dbReference type="NCBI Taxonomy" id="151549"/>
    <lineage>
        <taxon>Eukaryota</taxon>
        <taxon>Metazoa</taxon>
        <taxon>Ecdysozoa</taxon>
        <taxon>Arthropoda</taxon>
        <taxon>Hexapoda</taxon>
        <taxon>Insecta</taxon>
        <taxon>Pterygota</taxon>
        <taxon>Neoptera</taxon>
        <taxon>Endopterygota</taxon>
        <taxon>Lepidoptera</taxon>
        <taxon>Glossata</taxon>
        <taxon>Ditrysia</taxon>
        <taxon>Tineoidea</taxon>
        <taxon>Psychidae</taxon>
        <taxon>Oiketicinae</taxon>
        <taxon>Eumeta</taxon>
    </lineage>
</organism>
<dbReference type="PANTHER" id="PTHR11081">
    <property type="entry name" value="FLAP ENDONUCLEASE FAMILY MEMBER"/>
    <property type="match status" value="1"/>
</dbReference>
<dbReference type="Pfam" id="PF18704">
    <property type="entry name" value="Chromo_2"/>
    <property type="match status" value="1"/>
</dbReference>
<proteinExistence type="predicted"/>
<dbReference type="InterPro" id="IPR036279">
    <property type="entry name" value="5-3_exonuclease_C_sf"/>
</dbReference>
<keyword evidence="3" id="KW-0378">Hydrolase</keyword>
<dbReference type="Proteomes" id="UP000299102">
    <property type="component" value="Unassembled WGS sequence"/>
</dbReference>
<dbReference type="PANTHER" id="PTHR11081:SF70">
    <property type="entry name" value="FLAP ENDONUCLEASE GEN HOMOLOG 1"/>
    <property type="match status" value="1"/>
</dbReference>
<feature type="compositionally biased region" description="Basic residues" evidence="1">
    <location>
        <begin position="546"/>
        <end position="557"/>
    </location>
</feature>
<evidence type="ECO:0000256" key="1">
    <source>
        <dbReference type="SAM" id="MobiDB-lite"/>
    </source>
</evidence>
<gene>
    <name evidence="3" type="primary">Gen</name>
    <name evidence="3" type="ORF">EVAR_41935_1</name>
</gene>
<dbReference type="InterPro" id="IPR029060">
    <property type="entry name" value="PIN-like_dom_sf"/>
</dbReference>
<dbReference type="SUPFAM" id="SSF47807">
    <property type="entry name" value="5' to 3' exonuclease, C-terminal subdomain"/>
    <property type="match status" value="1"/>
</dbReference>
<dbReference type="OrthoDB" id="2959108at2759"/>
<feature type="domain" description="XPG-I" evidence="2">
    <location>
        <begin position="213"/>
        <end position="285"/>
    </location>
</feature>
<name>A0A4C1XM43_EUMVA</name>
<dbReference type="STRING" id="151549.A0A4C1XM43"/>
<dbReference type="InterPro" id="IPR006086">
    <property type="entry name" value="XPG-I_dom"/>
</dbReference>
<comment type="caution">
    <text evidence="3">The sequence shown here is derived from an EMBL/GenBank/DDBJ whole genome shotgun (WGS) entry which is preliminary data.</text>
</comment>
<feature type="region of interest" description="Disordered" evidence="1">
    <location>
        <begin position="542"/>
        <end position="572"/>
    </location>
</feature>
<dbReference type="InterPro" id="IPR006084">
    <property type="entry name" value="XPG/Rad2"/>
</dbReference>
<dbReference type="Gene3D" id="3.40.50.1010">
    <property type="entry name" value="5'-nuclease"/>
    <property type="match status" value="1"/>
</dbReference>
<dbReference type="GO" id="GO:0000400">
    <property type="term" value="F:four-way junction DNA binding"/>
    <property type="evidence" value="ECO:0007669"/>
    <property type="project" value="TreeGrafter"/>
</dbReference>
<dbReference type="PRINTS" id="PR00853">
    <property type="entry name" value="XPGRADSUPER"/>
</dbReference>
<evidence type="ECO:0000259" key="2">
    <source>
        <dbReference type="SMART" id="SM00484"/>
    </source>
</evidence>
<keyword evidence="3" id="KW-0255">Endonuclease</keyword>
<protein>
    <submittedName>
        <fullName evidence="3">Flap endonuclease GEN</fullName>
    </submittedName>
</protein>
<dbReference type="SUPFAM" id="SSF88723">
    <property type="entry name" value="PIN domain-like"/>
    <property type="match status" value="1"/>
</dbReference>
<dbReference type="SMART" id="SM00484">
    <property type="entry name" value="XPGI"/>
    <property type="match status" value="1"/>
</dbReference>
<dbReference type="Pfam" id="PF00867">
    <property type="entry name" value="XPG_I"/>
    <property type="match status" value="1"/>
</dbReference>
<keyword evidence="3" id="KW-0540">Nuclease</keyword>
<dbReference type="InterPro" id="IPR041012">
    <property type="entry name" value="GEN_chromo"/>
</dbReference>
<evidence type="ECO:0000313" key="4">
    <source>
        <dbReference type="Proteomes" id="UP000299102"/>
    </source>
</evidence>
<dbReference type="EMBL" id="BGZK01000867">
    <property type="protein sequence ID" value="GBP63347.1"/>
    <property type="molecule type" value="Genomic_DNA"/>
</dbReference>